<dbReference type="Gene3D" id="2.40.50.100">
    <property type="match status" value="1"/>
</dbReference>
<dbReference type="PANTHER" id="PTHR30386">
    <property type="entry name" value="MEMBRANE FUSION SUBUNIT OF EMRAB-TOLC MULTIDRUG EFFLUX PUMP"/>
    <property type="match status" value="1"/>
</dbReference>
<dbReference type="KEGG" id="arac:E0W69_009010"/>
<protein>
    <submittedName>
        <fullName evidence="3">HlyD family efflux transporter periplasmic adaptor subunit</fullName>
    </submittedName>
</protein>
<keyword evidence="1" id="KW-0472">Membrane</keyword>
<dbReference type="Proteomes" id="UP000292424">
    <property type="component" value="Chromosome"/>
</dbReference>
<sequence>MPNKDIDNIETRLDDIASGRCNSEIEINQKESIVIRSEEAQEIIDHKSGPLERWALWIFLCILLLLLTTSGFILYPDILQVRTTLTSLDGPKEIVPNQSGRITQLFVTNGQTIRKGATLAYIESVADIDQMLSLFKRVEKANQLLTDNKLGDISSLFLQPYDQLGEDQSAYQTFMTALQQFNDYYVNGFYDRKKTMLEQDLGALKKMNNALGQQRQIEEQDNELAQENYKMNKKLFDAKIISAEEYRQDQSQLLSKQMALPQTNSSIFSNQNEQREKLKDLEQLDHDVIQQRITMEQALQTLKSALDTWIKQYVLIAPVDGTVYFSKPIQKNQYLQSGKTIGYIATDNNKLFTELYLPQNNLGKADTGMEVQLRFDAYPYQEKGIVKGKLIYISRVVSDSGYLGIVRLNNGLLTSQHQILPYKDGLKADALIITKNMSLLNRLYYNITKATSLNK</sequence>
<dbReference type="InterPro" id="IPR050739">
    <property type="entry name" value="MFP"/>
</dbReference>
<name>A0A5P2FZX6_9BACT</name>
<feature type="transmembrane region" description="Helical" evidence="1">
    <location>
        <begin position="54"/>
        <end position="75"/>
    </location>
</feature>
<proteinExistence type="predicted"/>
<keyword evidence="4" id="KW-1185">Reference proteome</keyword>
<dbReference type="EMBL" id="CP044016">
    <property type="protein sequence ID" value="QES88065.1"/>
    <property type="molecule type" value="Genomic_DNA"/>
</dbReference>
<dbReference type="PRINTS" id="PR01490">
    <property type="entry name" value="RTXTOXIND"/>
</dbReference>
<organism evidence="3 4">
    <name type="scientific">Rhizosphaericola mali</name>
    <dbReference type="NCBI Taxonomy" id="2545455"/>
    <lineage>
        <taxon>Bacteria</taxon>
        <taxon>Pseudomonadati</taxon>
        <taxon>Bacteroidota</taxon>
        <taxon>Chitinophagia</taxon>
        <taxon>Chitinophagales</taxon>
        <taxon>Chitinophagaceae</taxon>
        <taxon>Rhizosphaericola</taxon>
    </lineage>
</organism>
<dbReference type="PANTHER" id="PTHR30386:SF28">
    <property type="entry name" value="EXPORTED PROTEIN"/>
    <property type="match status" value="1"/>
</dbReference>
<accession>A0A5P2FZX6</accession>
<evidence type="ECO:0000313" key="3">
    <source>
        <dbReference type="EMBL" id="QES88785.1"/>
    </source>
</evidence>
<dbReference type="RefSeq" id="WP_131328952.1">
    <property type="nucleotide sequence ID" value="NZ_CP044016.1"/>
</dbReference>
<keyword evidence="1" id="KW-1133">Transmembrane helix</keyword>
<keyword evidence="1" id="KW-0812">Transmembrane</keyword>
<evidence type="ECO:0000313" key="2">
    <source>
        <dbReference type="EMBL" id="QES88065.1"/>
    </source>
</evidence>
<reference evidence="3 4" key="1">
    <citation type="submission" date="2019-09" db="EMBL/GenBank/DDBJ databases">
        <title>Complete genome sequence of Arachidicoccus sp. B3-10 isolated from apple orchard soil.</title>
        <authorList>
            <person name="Kim H.S."/>
            <person name="Han K.-I."/>
            <person name="Suh M.K."/>
            <person name="Lee K.C."/>
            <person name="Eom M.K."/>
            <person name="Kim J.-S."/>
            <person name="Kang S.W."/>
            <person name="Sin Y."/>
            <person name="Lee J.-S."/>
        </authorList>
    </citation>
    <scope>NUCLEOTIDE SEQUENCE [LARGE SCALE GENOMIC DNA]</scope>
    <source>
        <strain evidence="3 4">B3-10</strain>
    </source>
</reference>
<dbReference type="EMBL" id="CP044016">
    <property type="protein sequence ID" value="QES88785.1"/>
    <property type="molecule type" value="Genomic_DNA"/>
</dbReference>
<evidence type="ECO:0000313" key="4">
    <source>
        <dbReference type="Proteomes" id="UP000292424"/>
    </source>
</evidence>
<evidence type="ECO:0000256" key="1">
    <source>
        <dbReference type="SAM" id="Phobius"/>
    </source>
</evidence>
<dbReference type="OrthoDB" id="7057889at2"/>
<gene>
    <name evidence="2" type="ORF">E0W69_005095</name>
    <name evidence="3" type="ORF">E0W69_009010</name>
</gene>
<dbReference type="AlphaFoldDB" id="A0A5P2FZX6"/>
<dbReference type="KEGG" id="arac:E0W69_005095"/>